<dbReference type="Proteomes" id="UP000009044">
    <property type="component" value="Chromosome"/>
</dbReference>
<proteinExistence type="predicted"/>
<dbReference type="InterPro" id="IPR009061">
    <property type="entry name" value="DNA-bd_dom_put_sf"/>
</dbReference>
<protein>
    <submittedName>
        <fullName evidence="1">Phage transcriptional regulator</fullName>
    </submittedName>
</protein>
<dbReference type="Gene3D" id="1.10.238.160">
    <property type="match status" value="1"/>
</dbReference>
<dbReference type="RefSeq" id="WP_014105481.1">
    <property type="nucleotide sequence ID" value="NC_016027.1"/>
</dbReference>
<dbReference type="HOGENOM" id="CLU_140176_15_3_5"/>
<name>G2I742_KOMMN</name>
<reference evidence="2" key="1">
    <citation type="journal article" date="2011" name="J. Bacteriol.">
        <title>Complete genome sequence of NBRC 3288, a unique cellulose-nonproducing strain of Gluconacetobacter xylinus isolated from vinegar.</title>
        <authorList>
            <person name="Ogino H."/>
            <person name="Azuma Y."/>
            <person name="Hosoyama A."/>
            <person name="Nakazawa H."/>
            <person name="Matsutani M."/>
            <person name="Hasegawa A."/>
            <person name="Otsuyama K."/>
            <person name="Matsushita K."/>
            <person name="Fujita N."/>
            <person name="Shirai M."/>
        </authorList>
    </citation>
    <scope>NUCLEOTIDE SEQUENCE [LARGE SCALE GENOMIC DNA]</scope>
    <source>
        <strain evidence="2">NBRC 3288 / BCRC 11682 / LMG 1693</strain>
    </source>
</reference>
<dbReference type="InterPro" id="IPR010260">
    <property type="entry name" value="AlpA"/>
</dbReference>
<accession>G2I742</accession>
<dbReference type="AlphaFoldDB" id="G2I742"/>
<sequence>MQRNSEERLLTAKEVMTRTGLSRMTIYRYVKAGTFPAPRKLSAGAIRWHSGVIDSWIRGGAGASGG</sequence>
<dbReference type="SUPFAM" id="SSF46955">
    <property type="entry name" value="Putative DNA-binding domain"/>
    <property type="match status" value="1"/>
</dbReference>
<gene>
    <name evidence="1" type="ordered locus">GLX_15270</name>
</gene>
<organism evidence="1 2">
    <name type="scientific">Komagataeibacter medellinensis (strain NBRC 3288 / BCRC 11682 / LMG 1693 / Kondo 51)</name>
    <name type="common">Gluconacetobacter medellinensis</name>
    <dbReference type="NCBI Taxonomy" id="634177"/>
    <lineage>
        <taxon>Bacteria</taxon>
        <taxon>Pseudomonadati</taxon>
        <taxon>Pseudomonadota</taxon>
        <taxon>Alphaproteobacteria</taxon>
        <taxon>Acetobacterales</taxon>
        <taxon>Acetobacteraceae</taxon>
        <taxon>Komagataeibacter</taxon>
    </lineage>
</organism>
<evidence type="ECO:0000313" key="1">
    <source>
        <dbReference type="EMBL" id="BAK83939.1"/>
    </source>
</evidence>
<dbReference type="PATRIC" id="fig|634177.7.peg.1751"/>
<dbReference type="Pfam" id="PF05930">
    <property type="entry name" value="Phage_AlpA"/>
    <property type="match status" value="1"/>
</dbReference>
<dbReference type="EMBL" id="AP012159">
    <property type="protein sequence ID" value="BAK83939.1"/>
    <property type="molecule type" value="Genomic_DNA"/>
</dbReference>
<evidence type="ECO:0000313" key="2">
    <source>
        <dbReference type="Proteomes" id="UP000009044"/>
    </source>
</evidence>
<dbReference type="eggNOG" id="COG3311">
    <property type="taxonomic scope" value="Bacteria"/>
</dbReference>
<dbReference type="KEGG" id="gxy:GLX_15270"/>
<dbReference type="STRING" id="634177.GLX_15270"/>